<keyword evidence="2" id="KW-1185">Reference proteome</keyword>
<dbReference type="EMBL" id="CP001814">
    <property type="protein sequence ID" value="ACZ86043.1"/>
    <property type="molecule type" value="Genomic_DNA"/>
</dbReference>
<dbReference type="HOGENOM" id="CLU_857412_0_0_11"/>
<organism evidence="1 2">
    <name type="scientific">Streptosporangium roseum (strain ATCC 12428 / DSM 43021 / JCM 3005 / KCTC 9067 / NCIMB 10171 / NRRL 2505 / NI 9100)</name>
    <dbReference type="NCBI Taxonomy" id="479432"/>
    <lineage>
        <taxon>Bacteria</taxon>
        <taxon>Bacillati</taxon>
        <taxon>Actinomycetota</taxon>
        <taxon>Actinomycetes</taxon>
        <taxon>Streptosporangiales</taxon>
        <taxon>Streptosporangiaceae</taxon>
        <taxon>Streptosporangium</taxon>
    </lineage>
</organism>
<evidence type="ECO:0000313" key="2">
    <source>
        <dbReference type="Proteomes" id="UP000002029"/>
    </source>
</evidence>
<evidence type="ECO:0000313" key="1">
    <source>
        <dbReference type="EMBL" id="ACZ86043.1"/>
    </source>
</evidence>
<dbReference type="STRING" id="479432.Sros_3095"/>
<gene>
    <name evidence="1" type="ordered locus">Sros_3095</name>
</gene>
<sequence length="341" mass="37466">MIDETRHRYADFLQRNPYVAQATCWIVVQPVTAPLSVETIAERLGGRAEDLEYEPDDDVDEADYEGAFYISQDGASFVVFEDNGYQGTRPEVLRQLSDSARVVSLFWNVNANTMLHYAVYGTVVTALDPMFPGRRWGKDPHALDAELAVLDEDHGPGGWRAGAMAVVEAVTGVRLDLPDAGAPRLLLEETLPEDPHPPSTLGQVDPDLDVRLRLAPEPVQAKVVRHVVAVCVEATGLADESLVRDALDRLVTGHSAEQAAADLRPLLARLMDDRRDAEGEVLPNDHPVSCRHWAARALETALRGHRWSDRLDALVNAPTILGETWPPLRSRLKAMIAEAGG</sequence>
<reference evidence="1 2" key="1">
    <citation type="journal article" date="2010" name="Stand. Genomic Sci.">
        <title>Complete genome sequence of Streptosporangium roseum type strain (NI 9100).</title>
        <authorList>
            <person name="Nolan M."/>
            <person name="Sikorski J."/>
            <person name="Jando M."/>
            <person name="Lucas S."/>
            <person name="Lapidus A."/>
            <person name="Glavina Del Rio T."/>
            <person name="Chen F."/>
            <person name="Tice H."/>
            <person name="Pitluck S."/>
            <person name="Cheng J.F."/>
            <person name="Chertkov O."/>
            <person name="Sims D."/>
            <person name="Meincke L."/>
            <person name="Brettin T."/>
            <person name="Han C."/>
            <person name="Detter J.C."/>
            <person name="Bruce D."/>
            <person name="Goodwin L."/>
            <person name="Land M."/>
            <person name="Hauser L."/>
            <person name="Chang Y.J."/>
            <person name="Jeffries C.D."/>
            <person name="Ivanova N."/>
            <person name="Mavromatis K."/>
            <person name="Mikhailova N."/>
            <person name="Chen A."/>
            <person name="Palaniappan K."/>
            <person name="Chain P."/>
            <person name="Rohde M."/>
            <person name="Goker M."/>
            <person name="Bristow J."/>
            <person name="Eisen J.A."/>
            <person name="Markowitz V."/>
            <person name="Hugenholtz P."/>
            <person name="Kyrpides N.C."/>
            <person name="Klenk H.P."/>
        </authorList>
    </citation>
    <scope>NUCLEOTIDE SEQUENCE [LARGE SCALE GENOMIC DNA]</scope>
    <source>
        <strain evidence="2">ATCC 12428 / DSM 43021 / JCM 3005 / NI 9100</strain>
    </source>
</reference>
<accession>D2BA30</accession>
<name>D2BA30_STRRD</name>
<proteinExistence type="predicted"/>
<dbReference type="OrthoDB" id="3700037at2"/>
<dbReference type="KEGG" id="sro:Sros_3095"/>
<protein>
    <submittedName>
        <fullName evidence="1">Uncharacterized protein</fullName>
    </submittedName>
</protein>
<dbReference type="Proteomes" id="UP000002029">
    <property type="component" value="Chromosome"/>
</dbReference>
<dbReference type="eggNOG" id="ENOG502Z8X4">
    <property type="taxonomic scope" value="Bacteria"/>
</dbReference>
<dbReference type="RefSeq" id="WP_012889788.1">
    <property type="nucleotide sequence ID" value="NC_013595.1"/>
</dbReference>
<dbReference type="InterPro" id="IPR045592">
    <property type="entry name" value="DUF6461"/>
</dbReference>
<dbReference type="Pfam" id="PF20062">
    <property type="entry name" value="DUF6461"/>
    <property type="match status" value="1"/>
</dbReference>
<dbReference type="AlphaFoldDB" id="D2BA30"/>